<dbReference type="SMART" id="SM00830">
    <property type="entry name" value="CM_2"/>
    <property type="match status" value="1"/>
</dbReference>
<reference evidence="24 25" key="1">
    <citation type="submission" date="2016-12" db="EMBL/GenBank/DDBJ databases">
        <authorList>
            <person name="Song W.-J."/>
            <person name="Kurnit D.M."/>
        </authorList>
    </citation>
    <scope>NUCLEOTIDE SEQUENCE [LARGE SCALE GENOMIC DNA]</scope>
    <source>
        <strain evidence="24 25">IMCC3135</strain>
    </source>
</reference>
<dbReference type="GO" id="GO:0005737">
    <property type="term" value="C:cytoplasm"/>
    <property type="evidence" value="ECO:0007669"/>
    <property type="project" value="UniProtKB-SubCell"/>
</dbReference>
<dbReference type="InterPro" id="IPR002701">
    <property type="entry name" value="CM_II_prokaryot"/>
</dbReference>
<dbReference type="UniPathway" id="UPA00121">
    <property type="reaction ID" value="UER00345"/>
</dbReference>
<dbReference type="InterPro" id="IPR036979">
    <property type="entry name" value="CM_dom_sf"/>
</dbReference>
<evidence type="ECO:0000256" key="18">
    <source>
        <dbReference type="ARBA" id="ARBA00047848"/>
    </source>
</evidence>
<evidence type="ECO:0000256" key="12">
    <source>
        <dbReference type="ARBA" id="ARBA00023222"/>
    </source>
</evidence>
<evidence type="ECO:0000256" key="1">
    <source>
        <dbReference type="ARBA" id="ARBA00000824"/>
    </source>
</evidence>
<evidence type="ECO:0000259" key="23">
    <source>
        <dbReference type="PROSITE" id="PS51671"/>
    </source>
</evidence>
<evidence type="ECO:0000256" key="13">
    <source>
        <dbReference type="ARBA" id="ARBA00023235"/>
    </source>
</evidence>
<dbReference type="Gene3D" id="1.20.59.10">
    <property type="entry name" value="Chorismate mutase"/>
    <property type="match status" value="1"/>
</dbReference>
<evidence type="ECO:0000256" key="8">
    <source>
        <dbReference type="ARBA" id="ARBA00014401"/>
    </source>
</evidence>
<keyword evidence="12" id="KW-0584">Phenylalanine biosynthesis</keyword>
<evidence type="ECO:0000256" key="19">
    <source>
        <dbReference type="PIRSR" id="PIRSR001500-2"/>
    </source>
</evidence>
<dbReference type="RefSeq" id="WP_088920162.1">
    <property type="nucleotide sequence ID" value="NZ_CP018632.1"/>
</dbReference>
<organism evidence="24 25">
    <name type="scientific">Granulosicoccus antarcticus IMCC3135</name>
    <dbReference type="NCBI Taxonomy" id="1192854"/>
    <lineage>
        <taxon>Bacteria</taxon>
        <taxon>Pseudomonadati</taxon>
        <taxon>Pseudomonadota</taxon>
        <taxon>Gammaproteobacteria</taxon>
        <taxon>Chromatiales</taxon>
        <taxon>Granulosicoccaceae</taxon>
        <taxon>Granulosicoccus</taxon>
    </lineage>
</organism>
<dbReference type="InterPro" id="IPR008242">
    <property type="entry name" value="Chor_mutase/pphenate_deHydtase"/>
</dbReference>
<dbReference type="PANTHER" id="PTHR21022">
    <property type="entry name" value="PREPHENATE DEHYDRATASE P PROTEIN"/>
    <property type="match status" value="1"/>
</dbReference>
<feature type="domain" description="Chorismate mutase" evidence="21">
    <location>
        <begin position="16"/>
        <end position="110"/>
    </location>
</feature>
<dbReference type="PIRSF" id="PIRSF001500">
    <property type="entry name" value="Chor_mut_pdt_Ppr"/>
    <property type="match status" value="1"/>
</dbReference>
<dbReference type="EC" id="5.4.99.5" evidence="6"/>
<dbReference type="PROSITE" id="PS00857">
    <property type="entry name" value="PREPHENATE_DEHYDR_1"/>
    <property type="match status" value="1"/>
</dbReference>
<dbReference type="CDD" id="cd13630">
    <property type="entry name" value="PBP2_PDT_1"/>
    <property type="match status" value="1"/>
</dbReference>
<dbReference type="Gene3D" id="3.30.70.260">
    <property type="match status" value="1"/>
</dbReference>
<evidence type="ECO:0000256" key="7">
    <source>
        <dbReference type="ARBA" id="ARBA00013147"/>
    </source>
</evidence>
<feature type="compositionally biased region" description="Polar residues" evidence="20">
    <location>
        <begin position="1"/>
        <end position="14"/>
    </location>
</feature>
<proteinExistence type="predicted"/>
<comment type="catalytic activity">
    <reaction evidence="1">
        <text>chorismate = prephenate</text>
        <dbReference type="Rhea" id="RHEA:13897"/>
        <dbReference type="ChEBI" id="CHEBI:29748"/>
        <dbReference type="ChEBI" id="CHEBI:29934"/>
        <dbReference type="EC" id="5.4.99.5"/>
    </reaction>
</comment>
<dbReference type="CDD" id="cd04905">
    <property type="entry name" value="ACT_CM-PDT"/>
    <property type="match status" value="1"/>
</dbReference>
<evidence type="ECO:0000256" key="9">
    <source>
        <dbReference type="ARBA" id="ARBA00022490"/>
    </source>
</evidence>
<evidence type="ECO:0000256" key="14">
    <source>
        <dbReference type="ARBA" id="ARBA00023239"/>
    </source>
</evidence>
<dbReference type="InterPro" id="IPR045865">
    <property type="entry name" value="ACT-like_dom_sf"/>
</dbReference>
<feature type="domain" description="ACT" evidence="23">
    <location>
        <begin position="297"/>
        <end position="374"/>
    </location>
</feature>
<evidence type="ECO:0000259" key="21">
    <source>
        <dbReference type="PROSITE" id="PS51168"/>
    </source>
</evidence>
<dbReference type="Pfam" id="PF01817">
    <property type="entry name" value="CM_2"/>
    <property type="match status" value="1"/>
</dbReference>
<comment type="pathway">
    <text evidence="4">Amino-acid biosynthesis; L-phenylalanine biosynthesis; phenylpyruvate from prephenate: step 1/1.</text>
</comment>
<dbReference type="SUPFAM" id="SSF55021">
    <property type="entry name" value="ACT-like"/>
    <property type="match status" value="1"/>
</dbReference>
<dbReference type="Pfam" id="PF01842">
    <property type="entry name" value="ACT"/>
    <property type="match status" value="1"/>
</dbReference>
<feature type="site" description="Essential for prephenate dehydratase activity" evidence="19">
    <location>
        <position position="278"/>
    </location>
</feature>
<keyword evidence="9" id="KW-0963">Cytoplasm</keyword>
<dbReference type="UniPathway" id="UPA00120">
    <property type="reaction ID" value="UER00203"/>
</dbReference>
<protein>
    <recommendedName>
        <fullName evidence="8">Bifunctional chorismate mutase/prephenate dehydratase</fullName>
        <ecNumber evidence="7">4.2.1.51</ecNumber>
        <ecNumber evidence="6">5.4.99.5</ecNumber>
    </recommendedName>
    <alternativeName>
        <fullName evidence="17">Chorismate mutase-prephenate dehydratase</fullName>
    </alternativeName>
    <alternativeName>
        <fullName evidence="16">p-protein</fullName>
    </alternativeName>
</protein>
<evidence type="ECO:0000256" key="15">
    <source>
        <dbReference type="ARBA" id="ARBA00023268"/>
    </source>
</evidence>
<dbReference type="PROSITE" id="PS51671">
    <property type="entry name" value="ACT"/>
    <property type="match status" value="1"/>
</dbReference>
<dbReference type="OrthoDB" id="9802281at2"/>
<keyword evidence="11" id="KW-0057">Aromatic amino acid biosynthesis</keyword>
<keyword evidence="15" id="KW-0511">Multifunctional enzyme</keyword>
<dbReference type="GO" id="GO:0004106">
    <property type="term" value="F:chorismate mutase activity"/>
    <property type="evidence" value="ECO:0007669"/>
    <property type="project" value="UniProtKB-EC"/>
</dbReference>
<dbReference type="PANTHER" id="PTHR21022:SF19">
    <property type="entry name" value="PREPHENATE DEHYDRATASE-RELATED"/>
    <property type="match status" value="1"/>
</dbReference>
<dbReference type="InterPro" id="IPR001086">
    <property type="entry name" value="Preph_deHydtase"/>
</dbReference>
<feature type="domain" description="Prephenate dehydratase" evidence="22">
    <location>
        <begin position="110"/>
        <end position="285"/>
    </location>
</feature>
<evidence type="ECO:0000313" key="24">
    <source>
        <dbReference type="EMBL" id="ASJ75222.1"/>
    </source>
</evidence>
<dbReference type="NCBIfam" id="TIGR01807">
    <property type="entry name" value="CM_P2"/>
    <property type="match status" value="1"/>
</dbReference>
<evidence type="ECO:0000256" key="17">
    <source>
        <dbReference type="ARBA" id="ARBA00031520"/>
    </source>
</evidence>
<evidence type="ECO:0000313" key="25">
    <source>
        <dbReference type="Proteomes" id="UP000250079"/>
    </source>
</evidence>
<evidence type="ECO:0000256" key="20">
    <source>
        <dbReference type="SAM" id="MobiDB-lite"/>
    </source>
</evidence>
<dbReference type="SUPFAM" id="SSF53850">
    <property type="entry name" value="Periplasmic binding protein-like II"/>
    <property type="match status" value="1"/>
</dbReference>
<dbReference type="FunFam" id="3.40.190.10:FF:000029">
    <property type="entry name" value="Chorismate mutase/Prephenate dehydratase"/>
    <property type="match status" value="1"/>
</dbReference>
<evidence type="ECO:0000256" key="11">
    <source>
        <dbReference type="ARBA" id="ARBA00023141"/>
    </source>
</evidence>
<evidence type="ECO:0000256" key="16">
    <source>
        <dbReference type="ARBA" id="ARBA00031175"/>
    </source>
</evidence>
<evidence type="ECO:0000256" key="5">
    <source>
        <dbReference type="ARBA" id="ARBA00004817"/>
    </source>
</evidence>
<keyword evidence="10" id="KW-0028">Amino-acid biosynthesis</keyword>
<evidence type="ECO:0000256" key="6">
    <source>
        <dbReference type="ARBA" id="ARBA00012404"/>
    </source>
</evidence>
<keyword evidence="13" id="KW-0413">Isomerase</keyword>
<dbReference type="Pfam" id="PF00800">
    <property type="entry name" value="PDT"/>
    <property type="match status" value="1"/>
</dbReference>
<dbReference type="NCBIfam" id="NF008865">
    <property type="entry name" value="PRK11898.1"/>
    <property type="match status" value="1"/>
</dbReference>
<dbReference type="EC" id="4.2.1.51" evidence="7"/>
<dbReference type="PROSITE" id="PS00858">
    <property type="entry name" value="PREPHENATE_DEHYDR_2"/>
    <property type="match status" value="1"/>
</dbReference>
<dbReference type="InterPro" id="IPR036263">
    <property type="entry name" value="Chorismate_II_sf"/>
</dbReference>
<comment type="subcellular location">
    <subcellularLocation>
        <location evidence="3">Cytoplasm</location>
    </subcellularLocation>
</comment>
<feature type="region of interest" description="Disordered" evidence="20">
    <location>
        <begin position="1"/>
        <end position="20"/>
    </location>
</feature>
<comment type="catalytic activity">
    <reaction evidence="18">
        <text>prephenate + H(+) = 3-phenylpyruvate + CO2 + H2O</text>
        <dbReference type="Rhea" id="RHEA:21648"/>
        <dbReference type="ChEBI" id="CHEBI:15377"/>
        <dbReference type="ChEBI" id="CHEBI:15378"/>
        <dbReference type="ChEBI" id="CHEBI:16526"/>
        <dbReference type="ChEBI" id="CHEBI:18005"/>
        <dbReference type="ChEBI" id="CHEBI:29934"/>
        <dbReference type="EC" id="4.2.1.51"/>
    </reaction>
</comment>
<sequence length="377" mass="41050">MSTDIPDAQNQPQTDTDKPLDLAAVRKEIDALDLQIQSLLNQRAAAALKVAKVKLAEAAGKPVDFYRPEREAQILKEVASRNGGPMSDYAVQRIFREIISASLALEEPMRVAYLGPEGTYSHAAADRHFGFAVQSVPESSIADIFHAVETGRVRFGVVPVENSTEGAINLTLDLLTQSSLRVCGELSMRIQHCLLSRSESLDDIKTVHAHPQALAQCRHWLDANLPNAERISESSNAAAAKLALEHPEYAAIAGETAGKLYGLNSLVVGIEDDRNNTTRFLVIGDQDIPPSGDDATLLMVAAPHRPGGLRHILAPLETAGVSMTRIESRPSRSALWEYHFFIAVTGHQHDSNLSPVLDELRELTPLLKVIGSYPRAL</sequence>
<dbReference type="GO" id="GO:0004664">
    <property type="term" value="F:prephenate dehydratase activity"/>
    <property type="evidence" value="ECO:0007669"/>
    <property type="project" value="UniProtKB-EC"/>
</dbReference>
<dbReference type="InterPro" id="IPR002912">
    <property type="entry name" value="ACT_dom"/>
</dbReference>
<dbReference type="Gene3D" id="3.40.190.10">
    <property type="entry name" value="Periplasmic binding protein-like II"/>
    <property type="match status" value="2"/>
</dbReference>
<dbReference type="GO" id="GO:0046417">
    <property type="term" value="P:chorismate metabolic process"/>
    <property type="evidence" value="ECO:0007669"/>
    <property type="project" value="InterPro"/>
</dbReference>
<dbReference type="SUPFAM" id="SSF48600">
    <property type="entry name" value="Chorismate mutase II"/>
    <property type="match status" value="1"/>
</dbReference>
<keyword evidence="14" id="KW-0456">Lyase</keyword>
<comment type="pathway">
    <text evidence="5">Metabolic intermediate biosynthesis; prephenate biosynthesis; prephenate from chorismate: step 1/1.</text>
</comment>
<dbReference type="KEGG" id="gai:IMCC3135_25835"/>
<evidence type="ECO:0000259" key="22">
    <source>
        <dbReference type="PROSITE" id="PS51171"/>
    </source>
</evidence>
<dbReference type="Proteomes" id="UP000250079">
    <property type="component" value="Chromosome"/>
</dbReference>
<evidence type="ECO:0000256" key="3">
    <source>
        <dbReference type="ARBA" id="ARBA00004496"/>
    </source>
</evidence>
<dbReference type="AlphaFoldDB" id="A0A2Z2NUH6"/>
<dbReference type="PROSITE" id="PS51168">
    <property type="entry name" value="CHORISMATE_MUT_2"/>
    <property type="match status" value="1"/>
</dbReference>
<keyword evidence="25" id="KW-1185">Reference proteome</keyword>
<evidence type="ECO:0000256" key="2">
    <source>
        <dbReference type="ARBA" id="ARBA00002364"/>
    </source>
</evidence>
<dbReference type="InterPro" id="IPR010957">
    <property type="entry name" value="G/b/e-P-prot_chorismate_mutase"/>
</dbReference>
<gene>
    <name evidence="24" type="primary">pheA</name>
    <name evidence="24" type="ORF">IMCC3135_25835</name>
</gene>
<accession>A0A2Z2NUH6</accession>
<evidence type="ECO:0000256" key="4">
    <source>
        <dbReference type="ARBA" id="ARBA00004741"/>
    </source>
</evidence>
<dbReference type="InterPro" id="IPR018528">
    <property type="entry name" value="Preph_deHydtase_CS"/>
</dbReference>
<name>A0A2Z2NUH6_9GAMM</name>
<dbReference type="EMBL" id="CP018632">
    <property type="protein sequence ID" value="ASJ75222.1"/>
    <property type="molecule type" value="Genomic_DNA"/>
</dbReference>
<dbReference type="FunFam" id="3.40.190.10:FF:000034">
    <property type="entry name" value="Chorismate mutase/prephenate dehydratase"/>
    <property type="match status" value="1"/>
</dbReference>
<dbReference type="PROSITE" id="PS51171">
    <property type="entry name" value="PREPHENATE_DEHYDR_3"/>
    <property type="match status" value="1"/>
</dbReference>
<comment type="function">
    <text evidence="2">Catalyzes the Claisen rearrangement of chorismate to prephenate and the decarboxylation/dehydration of prephenate to phenylpyruvate.</text>
</comment>
<dbReference type="GO" id="GO:0009094">
    <property type="term" value="P:L-phenylalanine biosynthetic process"/>
    <property type="evidence" value="ECO:0007669"/>
    <property type="project" value="UniProtKB-UniPathway"/>
</dbReference>
<evidence type="ECO:0000256" key="10">
    <source>
        <dbReference type="ARBA" id="ARBA00022605"/>
    </source>
</evidence>